<organism evidence="1 2">
    <name type="scientific">Salinibacillus kushneri</name>
    <dbReference type="NCBI Taxonomy" id="237682"/>
    <lineage>
        <taxon>Bacteria</taxon>
        <taxon>Bacillati</taxon>
        <taxon>Bacillota</taxon>
        <taxon>Bacilli</taxon>
        <taxon>Bacillales</taxon>
        <taxon>Bacillaceae</taxon>
        <taxon>Salinibacillus</taxon>
    </lineage>
</organism>
<dbReference type="OrthoDB" id="2804813at2"/>
<dbReference type="RefSeq" id="WP_093131675.1">
    <property type="nucleotide sequence ID" value="NZ_FOHJ01000002.1"/>
</dbReference>
<sequence length="423" mass="48887">MITNKSDCWSKQNHEQILKQTHKHLWRFIQKNAKIASADDIFSNLTNVPKKDLQLLSSIYFLLSEDVKMFIEETAPAILNRLSKVSVNEHNILRGNVRGKINWNRTFKERYSAGGDPSIFVCSQRSSLFDLPENRLLLYLLRKILYISNLISNYDFKKGAMEYVPLGVKDKWIDEVIIIGIKATKLLKNPFVRNISEIHEINNKIISTAEKARGNMYSQLASAARTYKTMITSPISYLELELNGKTLEPINKDTLYEIAVLFKLFEVIEENGWIGERIGLIGGKSSIVSKYKLGQRRMKIYYQSIPRIFMINSKYGPLMSKYGLSDRFRRPDIILEIKENDITNYYIIEVKRSDKRAYLVDGAYKVFGYLKDFESVQDNYTNLHGVLVGWSNISDQSSFSQNEVLISSWENCGNAFDFIIKNL</sequence>
<gene>
    <name evidence="1" type="ORF">SAMN05421676_10218</name>
</gene>
<dbReference type="AlphaFoldDB" id="A0A1I0A3K3"/>
<name>A0A1I0A3K3_9BACI</name>
<reference evidence="2" key="1">
    <citation type="submission" date="2016-10" db="EMBL/GenBank/DDBJ databases">
        <authorList>
            <person name="Varghese N."/>
            <person name="Submissions S."/>
        </authorList>
    </citation>
    <scope>NUCLEOTIDE SEQUENCE [LARGE SCALE GENOMIC DNA]</scope>
    <source>
        <strain evidence="2">CGMCC 1.3566</strain>
    </source>
</reference>
<keyword evidence="2" id="KW-1185">Reference proteome</keyword>
<evidence type="ECO:0000313" key="1">
    <source>
        <dbReference type="EMBL" id="SES88556.1"/>
    </source>
</evidence>
<proteinExistence type="predicted"/>
<dbReference type="EMBL" id="FOHJ01000002">
    <property type="protein sequence ID" value="SES88556.1"/>
    <property type="molecule type" value="Genomic_DNA"/>
</dbReference>
<protein>
    <submittedName>
        <fullName evidence="1">Uncharacterized protein</fullName>
    </submittedName>
</protein>
<accession>A0A1I0A3K3</accession>
<evidence type="ECO:0000313" key="2">
    <source>
        <dbReference type="Proteomes" id="UP000199095"/>
    </source>
</evidence>
<dbReference type="Proteomes" id="UP000199095">
    <property type="component" value="Unassembled WGS sequence"/>
</dbReference>
<dbReference type="STRING" id="237682.SAMN05421676_10218"/>